<comment type="caution">
    <text evidence="4">The sequence shown here is derived from an EMBL/GenBank/DDBJ whole genome shotgun (WGS) entry which is preliminary data.</text>
</comment>
<organism evidence="4 5">
    <name type="scientific">Peribacillus loiseleuriae</name>
    <dbReference type="NCBI Taxonomy" id="1679170"/>
    <lineage>
        <taxon>Bacteria</taxon>
        <taxon>Bacillati</taxon>
        <taxon>Bacillota</taxon>
        <taxon>Bacilli</taxon>
        <taxon>Bacillales</taxon>
        <taxon>Bacillaceae</taxon>
        <taxon>Peribacillus</taxon>
    </lineage>
</organism>
<comment type="similarity">
    <text evidence="1">Belongs to the DinB family.</text>
</comment>
<dbReference type="AlphaFoldDB" id="A0A0K9H0U6"/>
<dbReference type="PATRIC" id="fig|1679170.3.peg.180"/>
<accession>A0A0K9H0U6</accession>
<dbReference type="Gene3D" id="1.20.120.450">
    <property type="entry name" value="dinb family like domain"/>
    <property type="match status" value="1"/>
</dbReference>
<protein>
    <recommendedName>
        <fullName evidence="6">Damage-inducible protein DinB</fullName>
    </recommendedName>
</protein>
<dbReference type="SUPFAM" id="SSF109854">
    <property type="entry name" value="DinB/YfiT-like putative metalloenzymes"/>
    <property type="match status" value="1"/>
</dbReference>
<dbReference type="InterPro" id="IPR007837">
    <property type="entry name" value="DinB"/>
</dbReference>
<keyword evidence="5" id="KW-1185">Reference proteome</keyword>
<gene>
    <name evidence="4" type="ORF">AC625_00985</name>
</gene>
<evidence type="ECO:0000256" key="3">
    <source>
        <dbReference type="PIRSR" id="PIRSR607837-1"/>
    </source>
</evidence>
<dbReference type="Pfam" id="PF05163">
    <property type="entry name" value="DinB"/>
    <property type="match status" value="1"/>
</dbReference>
<evidence type="ECO:0008006" key="6">
    <source>
        <dbReference type="Google" id="ProtNLM"/>
    </source>
</evidence>
<keyword evidence="2 3" id="KW-0479">Metal-binding</keyword>
<evidence type="ECO:0000313" key="4">
    <source>
        <dbReference type="EMBL" id="KMY52162.1"/>
    </source>
</evidence>
<name>A0A0K9H0U6_9BACI</name>
<sequence length="167" mass="18818">MYSTIEDFLTNWKHESGSTQKILNALTDESLAQEVSPEDRTLGRIAWHVVTTLDEMIGRTGLVFKAARHNSPVPKTASEIAEAYRTSSEEMVASIREQWNDETLNEERDMYGQMWSITTVLGLIITHQAHHRGQMTVLMRQAGLTVPGVYGPAREEWATFGEQAPEV</sequence>
<dbReference type="OrthoDB" id="119432at2"/>
<dbReference type="InterPro" id="IPR034660">
    <property type="entry name" value="DinB/YfiT-like"/>
</dbReference>
<evidence type="ECO:0000256" key="1">
    <source>
        <dbReference type="ARBA" id="ARBA00008635"/>
    </source>
</evidence>
<evidence type="ECO:0000256" key="2">
    <source>
        <dbReference type="ARBA" id="ARBA00022723"/>
    </source>
</evidence>
<reference evidence="5" key="1">
    <citation type="submission" date="2015-07" db="EMBL/GenBank/DDBJ databases">
        <title>Genome sequencing project for genomic taxonomy and phylogenomics of Bacillus-like bacteria.</title>
        <authorList>
            <person name="Liu B."/>
            <person name="Wang J."/>
            <person name="Zhu Y."/>
            <person name="Liu G."/>
            <person name="Chen Q."/>
            <person name="Chen Z."/>
            <person name="Lan J."/>
            <person name="Che J."/>
            <person name="Ge C."/>
            <person name="Shi H."/>
            <person name="Pan Z."/>
            <person name="Liu X."/>
        </authorList>
    </citation>
    <scope>NUCLEOTIDE SEQUENCE [LARGE SCALE GENOMIC DNA]</scope>
    <source>
        <strain evidence="5">FJAT-27997</strain>
    </source>
</reference>
<feature type="binding site" evidence="3">
    <location>
        <position position="127"/>
    </location>
    <ligand>
        <name>a divalent metal cation</name>
        <dbReference type="ChEBI" id="CHEBI:60240"/>
    </ligand>
</feature>
<dbReference type="Proteomes" id="UP000037146">
    <property type="component" value="Unassembled WGS sequence"/>
</dbReference>
<dbReference type="GO" id="GO:0046872">
    <property type="term" value="F:metal ion binding"/>
    <property type="evidence" value="ECO:0007669"/>
    <property type="project" value="UniProtKB-KW"/>
</dbReference>
<feature type="binding site" evidence="3">
    <location>
        <position position="48"/>
    </location>
    <ligand>
        <name>a divalent metal cation</name>
        <dbReference type="ChEBI" id="CHEBI:60240"/>
    </ligand>
</feature>
<evidence type="ECO:0000313" key="5">
    <source>
        <dbReference type="Proteomes" id="UP000037146"/>
    </source>
</evidence>
<proteinExistence type="inferred from homology"/>
<feature type="binding site" evidence="3">
    <location>
        <position position="131"/>
    </location>
    <ligand>
        <name>a divalent metal cation</name>
        <dbReference type="ChEBI" id="CHEBI:60240"/>
    </ligand>
</feature>
<dbReference type="EMBL" id="LFZW01000001">
    <property type="protein sequence ID" value="KMY52162.1"/>
    <property type="molecule type" value="Genomic_DNA"/>
</dbReference>